<feature type="region of interest" description="Disordered" evidence="1">
    <location>
        <begin position="442"/>
        <end position="461"/>
    </location>
</feature>
<organism evidence="3 4">
    <name type="scientific">Herbiconiux flava</name>
    <dbReference type="NCBI Taxonomy" id="881268"/>
    <lineage>
        <taxon>Bacteria</taxon>
        <taxon>Bacillati</taxon>
        <taxon>Actinomycetota</taxon>
        <taxon>Actinomycetes</taxon>
        <taxon>Micrococcales</taxon>
        <taxon>Microbacteriaceae</taxon>
        <taxon>Herbiconiux</taxon>
    </lineage>
</organism>
<dbReference type="EMBL" id="JACCBM010000001">
    <property type="protein sequence ID" value="NYD72066.1"/>
    <property type="molecule type" value="Genomic_DNA"/>
</dbReference>
<dbReference type="RefSeq" id="WP_179548890.1">
    <property type="nucleotide sequence ID" value="NZ_BSEW01000002.1"/>
</dbReference>
<evidence type="ECO:0000256" key="1">
    <source>
        <dbReference type="SAM" id="MobiDB-lite"/>
    </source>
</evidence>
<evidence type="ECO:0000313" key="4">
    <source>
        <dbReference type="Proteomes" id="UP000549913"/>
    </source>
</evidence>
<name>A0A852ST00_9MICO</name>
<keyword evidence="2" id="KW-0732">Signal</keyword>
<feature type="region of interest" description="Disordered" evidence="1">
    <location>
        <begin position="33"/>
        <end position="76"/>
    </location>
</feature>
<accession>A0A852ST00</accession>
<comment type="caution">
    <text evidence="3">The sequence shown here is derived from an EMBL/GenBank/DDBJ whole genome shotgun (WGS) entry which is preliminary data.</text>
</comment>
<sequence length="461" mass="44897">MRAARRAAIRAALALAVGAGALLAAAGPAVPATASGPAMPATASGPAVPATASGTTPDGDQPITVTVPEGGEGGAGQVANAQLRWGLNREASSGSFAGGCNFLSAAAAGDAGGARVWGADDGLYAAESGAVRIEKATASGTWQTADFASRCLDPSGAPVSAGSLTASTSSQVVVDGGVGEVGPGGASIRWSGSFTVAFYGGMTYWTATDPTLTIAPDGTGRLVATLGGYGTSMDDLTKWEALPAREVVLAELRGVDLGTAGGFTAQPDYLGVRSGDPAQVAPSPLNEAYWGSFPADFVAFQQLTGQAAYWFSSGGQRDPAKPATPLVVNYDATAPAIVPPAPAAPSGADPSNTAVARPPAPPSPGGGAAPAAGAPAAALPAATALTAARDEPGLVPDALTDPEGLLLPFVGLALAVLVSTLSVLQLAGRLPLPWARGGQAGVEAAGAGSGAADARPATATR</sequence>
<dbReference type="InterPro" id="IPR006311">
    <property type="entry name" value="TAT_signal"/>
</dbReference>
<evidence type="ECO:0000256" key="2">
    <source>
        <dbReference type="SAM" id="SignalP"/>
    </source>
</evidence>
<keyword evidence="4" id="KW-1185">Reference proteome</keyword>
<dbReference type="Proteomes" id="UP000549913">
    <property type="component" value="Unassembled WGS sequence"/>
</dbReference>
<dbReference type="AlphaFoldDB" id="A0A852ST00"/>
<evidence type="ECO:0008006" key="5">
    <source>
        <dbReference type="Google" id="ProtNLM"/>
    </source>
</evidence>
<dbReference type="PROSITE" id="PS51318">
    <property type="entry name" value="TAT"/>
    <property type="match status" value="1"/>
</dbReference>
<feature type="chain" id="PRO_5032387060" description="Htaa domain-containing protein" evidence="2">
    <location>
        <begin position="35"/>
        <end position="461"/>
    </location>
</feature>
<protein>
    <recommendedName>
        <fullName evidence="5">Htaa domain-containing protein</fullName>
    </recommendedName>
</protein>
<feature type="signal peptide" evidence="2">
    <location>
        <begin position="1"/>
        <end position="34"/>
    </location>
</feature>
<reference evidence="3 4" key="1">
    <citation type="submission" date="2020-07" db="EMBL/GenBank/DDBJ databases">
        <title>Sequencing the genomes of 1000 actinobacteria strains.</title>
        <authorList>
            <person name="Klenk H.-P."/>
        </authorList>
    </citation>
    <scope>NUCLEOTIDE SEQUENCE [LARGE SCALE GENOMIC DNA]</scope>
    <source>
        <strain evidence="3 4">DSM 26474</strain>
    </source>
</reference>
<gene>
    <name evidence="3" type="ORF">BJ984_003224</name>
</gene>
<proteinExistence type="predicted"/>
<evidence type="ECO:0000313" key="3">
    <source>
        <dbReference type="EMBL" id="NYD72066.1"/>
    </source>
</evidence>
<feature type="region of interest" description="Disordered" evidence="1">
    <location>
        <begin position="340"/>
        <end position="374"/>
    </location>
</feature>